<sequence>MKNLYKIHEIVMIISTKDELSKVNDHEAIVIGMQKIADEWQYMLQVYEDLEYLDVMESDLKATGRILKSLFDSYELVTVNSNKKSLLKIQNKKGVVMAITMGHTGWFYTVQILDDGICWCIDENELRPAGGKMTHDDFYSGETIKVFVDTVTSEGRLKE</sequence>
<dbReference type="InterPro" id="IPR028200">
    <property type="entry name" value="Imm31"/>
</dbReference>
<evidence type="ECO:0000313" key="2">
    <source>
        <dbReference type="Proteomes" id="UP000325788"/>
    </source>
</evidence>
<accession>A0A5N4WGQ3</accession>
<proteinExistence type="predicted"/>
<dbReference type="Proteomes" id="UP000325788">
    <property type="component" value="Unassembled WGS sequence"/>
</dbReference>
<organism evidence="1 2">
    <name type="scientific">Acinetobacter tandoii</name>
    <dbReference type="NCBI Taxonomy" id="202954"/>
    <lineage>
        <taxon>Bacteria</taxon>
        <taxon>Pseudomonadati</taxon>
        <taxon>Pseudomonadota</taxon>
        <taxon>Gammaproteobacteria</taxon>
        <taxon>Moraxellales</taxon>
        <taxon>Moraxellaceae</taxon>
        <taxon>Acinetobacter</taxon>
    </lineage>
</organism>
<dbReference type="EMBL" id="VXLD01000004">
    <property type="protein sequence ID" value="KAB1855726.1"/>
    <property type="molecule type" value="Genomic_DNA"/>
</dbReference>
<dbReference type="AlphaFoldDB" id="A0A5N4WGQ3"/>
<dbReference type="Pfam" id="PF15591">
    <property type="entry name" value="Imm31"/>
    <property type="match status" value="1"/>
</dbReference>
<name>A0A5N4WGQ3_9GAMM</name>
<comment type="caution">
    <text evidence="1">The sequence shown here is derived from an EMBL/GenBank/DDBJ whole genome shotgun (WGS) entry which is preliminary data.</text>
</comment>
<gene>
    <name evidence="1" type="ORF">F4W09_07930</name>
</gene>
<reference evidence="1 2" key="1">
    <citation type="submission" date="2019-09" db="EMBL/GenBank/DDBJ databases">
        <title>Draft genome sequence of Acinetobacter tandoii W4-4-4 isolated from environmental water sample.</title>
        <authorList>
            <person name="Wee S.K."/>
            <person name="Yan B."/>
            <person name="Mustaffa S.B."/>
            <person name="Yap E.P.H."/>
        </authorList>
    </citation>
    <scope>NUCLEOTIDE SEQUENCE [LARGE SCALE GENOMIC DNA]</scope>
    <source>
        <strain evidence="1 2">W4-4-4</strain>
    </source>
</reference>
<dbReference type="RefSeq" id="WP_151504518.1">
    <property type="nucleotide sequence ID" value="NZ_VXLD01000004.1"/>
</dbReference>
<evidence type="ECO:0000313" key="1">
    <source>
        <dbReference type="EMBL" id="KAB1855726.1"/>
    </source>
</evidence>
<protein>
    <submittedName>
        <fullName evidence="1">Uncharacterized protein</fullName>
    </submittedName>
</protein>